<dbReference type="NCBIfam" id="NF010191">
    <property type="entry name" value="PRK13670.1"/>
    <property type="match status" value="1"/>
</dbReference>
<name>A0A844FD95_CLOSV</name>
<evidence type="ECO:0000313" key="3">
    <source>
        <dbReference type="EMBL" id="MSS41945.1"/>
    </source>
</evidence>
<feature type="binding site" evidence="2">
    <location>
        <position position="102"/>
    </location>
    <ligand>
        <name>ATP</name>
        <dbReference type="ChEBI" id="CHEBI:30616"/>
    </ligand>
</feature>
<dbReference type="GO" id="GO:0005737">
    <property type="term" value="C:cytoplasm"/>
    <property type="evidence" value="ECO:0007669"/>
    <property type="project" value="UniProtKB-SubCell"/>
</dbReference>
<dbReference type="GO" id="GO:0005524">
    <property type="term" value="F:ATP binding"/>
    <property type="evidence" value="ECO:0007669"/>
    <property type="project" value="UniProtKB-KW"/>
</dbReference>
<dbReference type="GO" id="GO:0006400">
    <property type="term" value="P:tRNA modification"/>
    <property type="evidence" value="ECO:0007669"/>
    <property type="project" value="UniProtKB-UniRule"/>
</dbReference>
<dbReference type="SUPFAM" id="SSF52374">
    <property type="entry name" value="Nucleotidylyl transferase"/>
    <property type="match status" value="1"/>
</dbReference>
<reference evidence="3 4" key="1">
    <citation type="submission" date="2019-08" db="EMBL/GenBank/DDBJ databases">
        <title>In-depth cultivation of the pig gut microbiome towards novel bacterial diversity and tailored functional studies.</title>
        <authorList>
            <person name="Wylensek D."/>
            <person name="Hitch T.C.A."/>
            <person name="Clavel T."/>
        </authorList>
    </citation>
    <scope>NUCLEOTIDE SEQUENCE [LARGE SCALE GENOMIC DNA]</scope>
    <source>
        <strain evidence="3 4">BL-389-WT-3D</strain>
    </source>
</reference>
<dbReference type="GO" id="GO:0016879">
    <property type="term" value="F:ligase activity, forming carbon-nitrogen bonds"/>
    <property type="evidence" value="ECO:0007669"/>
    <property type="project" value="UniProtKB-UniRule"/>
</dbReference>
<dbReference type="GO" id="GO:0000049">
    <property type="term" value="F:tRNA binding"/>
    <property type="evidence" value="ECO:0007669"/>
    <property type="project" value="UniProtKB-KW"/>
</dbReference>
<dbReference type="PANTHER" id="PTHR37825">
    <property type="entry name" value="TRNA(MET) CYTIDINE ACETATE LIGASE"/>
    <property type="match status" value="1"/>
</dbReference>
<evidence type="ECO:0000256" key="2">
    <source>
        <dbReference type="HAMAP-Rule" id="MF_01539"/>
    </source>
</evidence>
<dbReference type="InterPro" id="IPR014729">
    <property type="entry name" value="Rossmann-like_a/b/a_fold"/>
</dbReference>
<dbReference type="EMBL" id="VUMB01000063">
    <property type="protein sequence ID" value="MSS41945.1"/>
    <property type="molecule type" value="Genomic_DNA"/>
</dbReference>
<keyword evidence="2" id="KW-0067">ATP-binding</keyword>
<comment type="catalytic activity">
    <reaction evidence="2">
        <text>cytidine(34) in elongator tRNA(Met) + acetate + ATP = N(4)-acetylcytidine(34) in elongator tRNA(Met) + AMP + diphosphate</text>
        <dbReference type="Rhea" id="RHEA:58144"/>
        <dbReference type="Rhea" id="RHEA-COMP:10693"/>
        <dbReference type="Rhea" id="RHEA-COMP:10694"/>
        <dbReference type="ChEBI" id="CHEBI:30089"/>
        <dbReference type="ChEBI" id="CHEBI:30616"/>
        <dbReference type="ChEBI" id="CHEBI:33019"/>
        <dbReference type="ChEBI" id="CHEBI:74900"/>
        <dbReference type="ChEBI" id="CHEBI:82748"/>
        <dbReference type="ChEBI" id="CHEBI:456215"/>
    </reaction>
</comment>
<proteinExistence type="inferred from homology"/>
<keyword evidence="2" id="KW-0963">Cytoplasm</keyword>
<dbReference type="PANTHER" id="PTHR37825:SF1">
    <property type="entry name" value="TRNA(MET) CYTIDINE ACETATE LIGASE"/>
    <property type="match status" value="1"/>
</dbReference>
<keyword evidence="2" id="KW-0547">Nucleotide-binding</keyword>
<dbReference type="EC" id="6.3.4.-" evidence="2"/>
<comment type="similarity">
    <text evidence="2">Belongs to the TmcAL family.</text>
</comment>
<comment type="function">
    <text evidence="2">Catalyzes the formation of N(4)-acetylcytidine (ac(4)C) at the wobble position of elongator tRNA(Met), using acetate and ATP as substrates. First activates an acetate ion to form acetyladenylate (Ac-AMP) and then transfers the acetyl group to tRNA to form ac(4)C34.</text>
</comment>
<dbReference type="GO" id="GO:0016740">
    <property type="term" value="F:transferase activity"/>
    <property type="evidence" value="ECO:0007669"/>
    <property type="project" value="UniProtKB-KW"/>
</dbReference>
<dbReference type="HAMAP" id="MF_01539">
    <property type="entry name" value="TmcAL"/>
    <property type="match status" value="1"/>
</dbReference>
<feature type="binding site" evidence="2">
    <location>
        <position position="189"/>
    </location>
    <ligand>
        <name>ATP</name>
        <dbReference type="ChEBI" id="CHEBI:30616"/>
    </ligand>
</feature>
<organism evidence="3 4">
    <name type="scientific">Clostridium scindens (strain JCM 10418 / VPI 12708)</name>
    <dbReference type="NCBI Taxonomy" id="29347"/>
    <lineage>
        <taxon>Bacteria</taxon>
        <taxon>Bacillati</taxon>
        <taxon>Bacillota</taxon>
        <taxon>Clostridia</taxon>
        <taxon>Lachnospirales</taxon>
        <taxon>Lachnospiraceae</taxon>
    </lineage>
</organism>
<evidence type="ECO:0000313" key="4">
    <source>
        <dbReference type="Proteomes" id="UP000462363"/>
    </source>
</evidence>
<keyword evidence="2" id="KW-0694">RNA-binding</keyword>
<accession>A0A844FD95</accession>
<gene>
    <name evidence="2" type="primary">tmcAL</name>
    <name evidence="3" type="ORF">FYJ37_16960</name>
</gene>
<keyword evidence="2" id="KW-0436">Ligase</keyword>
<evidence type="ECO:0000256" key="1">
    <source>
        <dbReference type="ARBA" id="ARBA00022694"/>
    </source>
</evidence>
<dbReference type="InterPro" id="IPR008513">
    <property type="entry name" value="tRNA(Met)_cyd_acetate_ligase"/>
</dbReference>
<dbReference type="Pfam" id="PF05636">
    <property type="entry name" value="HIGH_NTase1"/>
    <property type="match status" value="1"/>
</dbReference>
<comment type="subcellular location">
    <subcellularLocation>
        <location evidence="2">Cytoplasm</location>
    </subcellularLocation>
</comment>
<sequence length="427" mass="48335">MKIVGLITEYNPFHNGHLYHIQKAKEISGADAAVVVMSGNYVQRGAPAIMPKHLRAEVALEAGVPVVMELPVCYAAGSAEYFAAGAISLFEQLGCIDSICFGSECGDYKVLERIARVTADEPEEYKFSLQEALRKGISFPRARQMALKAYLKDDSLDVILEQPNNILGIEYIKALYKKKSSIKTYTIKRMVSGYHDEELTGSYSSASAIRKLLAYASSSIHLEEEGMFDEPAMSEVLTRLEGQVPPSCIRLLEEMHRTRYPIYSNDFSLLLKYKLLTETSDTLVKYKDVTEDLANRIMNHANDFITFDQFCDLLKTRDMTYTRISRSLFHILLDITNEDMLSYQEEGYCQYARILGFRKDAGQILSCLKNSSSVPIITKLTQTEDLTPVGLNMLSKDIFASNLYESIITNKFKLPFINEYQHQIVRI</sequence>
<protein>
    <recommendedName>
        <fullName evidence="2">tRNA(Met) cytidine acetate ligase</fullName>
        <ecNumber evidence="2">6.3.4.-</ecNumber>
    </recommendedName>
</protein>
<keyword evidence="2" id="KW-0820">tRNA-binding</keyword>
<comment type="caution">
    <text evidence="3">The sequence shown here is derived from an EMBL/GenBank/DDBJ whole genome shotgun (WGS) entry which is preliminary data.</text>
</comment>
<keyword evidence="3" id="KW-0808">Transferase</keyword>
<keyword evidence="1 2" id="KW-0819">tRNA processing</keyword>
<dbReference type="RefSeq" id="WP_004606190.1">
    <property type="nucleotide sequence ID" value="NZ_AP024846.1"/>
</dbReference>
<dbReference type="AlphaFoldDB" id="A0A844FD95"/>
<feature type="binding site" evidence="2">
    <location>
        <position position="164"/>
    </location>
    <ligand>
        <name>ATP</name>
        <dbReference type="ChEBI" id="CHEBI:30616"/>
    </ligand>
</feature>
<comment type="caution">
    <text evidence="2">Lacks conserved residue(s) required for the propagation of feature annotation.</text>
</comment>
<dbReference type="GeneID" id="62697098"/>
<feature type="binding site" evidence="2">
    <location>
        <begin position="7"/>
        <end position="20"/>
    </location>
    <ligand>
        <name>ATP</name>
        <dbReference type="ChEBI" id="CHEBI:30616"/>
    </ligand>
</feature>
<dbReference type="Gene3D" id="3.40.50.620">
    <property type="entry name" value="HUPs"/>
    <property type="match status" value="1"/>
</dbReference>
<dbReference type="Proteomes" id="UP000462363">
    <property type="component" value="Unassembled WGS sequence"/>
</dbReference>